<keyword evidence="2" id="KW-1185">Reference proteome</keyword>
<comment type="caution">
    <text evidence="1">The sequence shown here is derived from an EMBL/GenBank/DDBJ whole genome shotgun (WGS) entry which is preliminary data.</text>
</comment>
<reference evidence="1" key="1">
    <citation type="journal article" date="2014" name="Int. J. Syst. Evol. Microbiol.">
        <title>Complete genome sequence of Corynebacterium casei LMG S-19264T (=DSM 44701T), isolated from a smear-ripened cheese.</title>
        <authorList>
            <consortium name="US DOE Joint Genome Institute (JGI-PGF)"/>
            <person name="Walter F."/>
            <person name="Albersmeier A."/>
            <person name="Kalinowski J."/>
            <person name="Ruckert C."/>
        </authorList>
    </citation>
    <scope>NUCLEOTIDE SEQUENCE</scope>
    <source>
        <strain evidence="1">CGMCC 1.12181</strain>
    </source>
</reference>
<dbReference type="EMBL" id="BMEO01000007">
    <property type="protein sequence ID" value="GGF97562.1"/>
    <property type="molecule type" value="Genomic_DNA"/>
</dbReference>
<evidence type="ECO:0000313" key="2">
    <source>
        <dbReference type="Proteomes" id="UP000605253"/>
    </source>
</evidence>
<reference evidence="1" key="2">
    <citation type="submission" date="2020-09" db="EMBL/GenBank/DDBJ databases">
        <authorList>
            <person name="Sun Q."/>
            <person name="Zhou Y."/>
        </authorList>
    </citation>
    <scope>NUCLEOTIDE SEQUENCE</scope>
    <source>
        <strain evidence="1">CGMCC 1.12181</strain>
    </source>
</reference>
<gene>
    <name evidence="1" type="ORF">GCM10011365_18770</name>
</gene>
<dbReference type="Proteomes" id="UP000605253">
    <property type="component" value="Unassembled WGS sequence"/>
</dbReference>
<protein>
    <submittedName>
        <fullName evidence="1">Uncharacterized protein</fullName>
    </submittedName>
</protein>
<organism evidence="1 2">
    <name type="scientific">Marinicella pacifica</name>
    <dbReference type="NCBI Taxonomy" id="1171543"/>
    <lineage>
        <taxon>Bacteria</taxon>
        <taxon>Pseudomonadati</taxon>
        <taxon>Pseudomonadota</taxon>
        <taxon>Gammaproteobacteria</taxon>
        <taxon>Lysobacterales</taxon>
        <taxon>Marinicellaceae</taxon>
        <taxon>Marinicella</taxon>
    </lineage>
</organism>
<evidence type="ECO:0000313" key="1">
    <source>
        <dbReference type="EMBL" id="GGF97562.1"/>
    </source>
</evidence>
<sequence>MGDDVNAPHEYSFSLAEDSSLLEVFVHLEKKRYLAGVAGKNHSWDAIINKKQVAHFKGNSQKPEPNKFLNKPISKYSKSGQLNLGFIYNSANT</sequence>
<name>A0A917FQF8_9GAMM</name>
<accession>A0A917FQF8</accession>
<proteinExistence type="predicted"/>
<dbReference type="AlphaFoldDB" id="A0A917FQF8"/>
<dbReference type="RefSeq" id="WP_345258668.1">
    <property type="nucleotide sequence ID" value="NZ_BAABJF010000003.1"/>
</dbReference>